<evidence type="ECO:0000256" key="9">
    <source>
        <dbReference type="ARBA" id="ARBA00061394"/>
    </source>
</evidence>
<keyword evidence="14" id="KW-1185">Reference proteome</keyword>
<dbReference type="PANTHER" id="PTHR11334">
    <property type="entry name" value="MAS-RELATED G-PROTEIN COUPLED RECEPTOR"/>
    <property type="match status" value="1"/>
</dbReference>
<dbReference type="PRINTS" id="PR02108">
    <property type="entry name" value="MRGPCRFAMILY"/>
</dbReference>
<dbReference type="GO" id="GO:0004930">
    <property type="term" value="F:G protein-coupled receptor activity"/>
    <property type="evidence" value="ECO:0007669"/>
    <property type="project" value="UniProtKB-KW"/>
</dbReference>
<keyword evidence="5 10" id="KW-0297">G-protein coupled receptor</keyword>
<feature type="transmembrane region" description="Helical" evidence="11">
    <location>
        <begin position="204"/>
        <end position="223"/>
    </location>
</feature>
<keyword evidence="2" id="KW-1003">Cell membrane</keyword>
<feature type="transmembrane region" description="Helical" evidence="11">
    <location>
        <begin position="125"/>
        <end position="149"/>
    </location>
</feature>
<dbReference type="GO" id="GO:0005886">
    <property type="term" value="C:plasma membrane"/>
    <property type="evidence" value="ECO:0007669"/>
    <property type="project" value="UniProtKB-SubCell"/>
</dbReference>
<dbReference type="PROSITE" id="PS00237">
    <property type="entry name" value="G_PROTEIN_RECEP_F1_1"/>
    <property type="match status" value="1"/>
</dbReference>
<dbReference type="PANTHER" id="PTHR11334:SF29">
    <property type="entry name" value="MAS-RELATED G-PROTEIN COUPLED RECEPTOR MEMBER X2"/>
    <property type="match status" value="1"/>
</dbReference>
<comment type="subcellular location">
    <subcellularLocation>
        <location evidence="1">Cell membrane</location>
        <topology evidence="1">Multi-pass membrane protein</topology>
    </subcellularLocation>
</comment>
<dbReference type="AlphaFoldDB" id="A0A8C4XZR9"/>
<evidence type="ECO:0000259" key="12">
    <source>
        <dbReference type="PROSITE" id="PS50262"/>
    </source>
</evidence>
<evidence type="ECO:0000256" key="11">
    <source>
        <dbReference type="SAM" id="Phobius"/>
    </source>
</evidence>
<dbReference type="GeneTree" id="ENSGT01030000234639"/>
<dbReference type="InterPro" id="IPR026234">
    <property type="entry name" value="MRGPCRFAMILY"/>
</dbReference>
<keyword evidence="8 10" id="KW-0807">Transducer</keyword>
<feature type="transmembrane region" description="Helical" evidence="11">
    <location>
        <begin position="174"/>
        <end position="192"/>
    </location>
</feature>
<dbReference type="InterPro" id="IPR000276">
    <property type="entry name" value="GPCR_Rhodpsn"/>
</dbReference>
<dbReference type="FunFam" id="1.20.1070.10:FF:000193">
    <property type="entry name" value="Mas-related G-protein coupled receptor member E"/>
    <property type="match status" value="1"/>
</dbReference>
<dbReference type="Proteomes" id="UP000694390">
    <property type="component" value="Unassembled WGS sequence"/>
</dbReference>
<keyword evidence="6 11" id="KW-0472">Membrane</keyword>
<dbReference type="OrthoDB" id="9631784at2759"/>
<accession>A0A8C4XZR9</accession>
<dbReference type="Gene3D" id="1.20.1070.10">
    <property type="entry name" value="Rhodopsin 7-helix transmembrane proteins"/>
    <property type="match status" value="1"/>
</dbReference>
<dbReference type="Ensembl" id="ENSGEVT00005009210.1">
    <property type="protein sequence ID" value="ENSGEVP00005008774.1"/>
    <property type="gene ID" value="ENSGEVG00005006236.1"/>
</dbReference>
<dbReference type="PROSITE" id="PS50262">
    <property type="entry name" value="G_PROTEIN_RECEP_F1_2"/>
    <property type="match status" value="1"/>
</dbReference>
<dbReference type="SUPFAM" id="SSF81321">
    <property type="entry name" value="Family A G protein-coupled receptor-like"/>
    <property type="match status" value="1"/>
</dbReference>
<evidence type="ECO:0000256" key="2">
    <source>
        <dbReference type="ARBA" id="ARBA00022475"/>
    </source>
</evidence>
<sequence length="337" mass="38836">IFWKLSFHSRGFNMTELIMTSPLPEKISLHYYILFNDSSSFNDTDLAEDQDRCFIPIVVISSISLFICLVGLVGNGMVLWFLGFPVKKEPFTIYILNLAIADFGFLLCMVAFLIIIILYLHMDFLVGFVVIEAIQWVALFIYNTGLYLLTDISIHRCLSVLYPIWYRCHHPKNLSSIVCALLWALSILVTRLECYFCINDYDCSKMTIFSCVLSFLIFTPLMVLSSLDPVHQGPLYIVIMVTILFFLMFALPPRVIVLMAFLNHSMIHLFVMSLVILLPCMNSSINSFLYFLIGRHGKQQLREPLREVFQRIFNEKAGPQEKRPTKQHVQGLVDLQS</sequence>
<comment type="similarity">
    <text evidence="9">Belongs to the G-protein coupled receptor 1 family. Mas subfamily.</text>
</comment>
<proteinExistence type="inferred from homology"/>
<feature type="transmembrane region" description="Helical" evidence="11">
    <location>
        <begin position="267"/>
        <end position="293"/>
    </location>
</feature>
<keyword evidence="3 10" id="KW-0812">Transmembrane</keyword>
<evidence type="ECO:0000256" key="7">
    <source>
        <dbReference type="ARBA" id="ARBA00023170"/>
    </source>
</evidence>
<feature type="transmembrane region" description="Helical" evidence="11">
    <location>
        <begin position="54"/>
        <end position="82"/>
    </location>
</feature>
<name>A0A8C4XZR9_9SAUR</name>
<evidence type="ECO:0000256" key="5">
    <source>
        <dbReference type="ARBA" id="ARBA00023040"/>
    </source>
</evidence>
<organism evidence="13 14">
    <name type="scientific">Gopherus evgoodei</name>
    <name type="common">Goodes thornscrub tortoise</name>
    <dbReference type="NCBI Taxonomy" id="1825980"/>
    <lineage>
        <taxon>Eukaryota</taxon>
        <taxon>Metazoa</taxon>
        <taxon>Chordata</taxon>
        <taxon>Craniata</taxon>
        <taxon>Vertebrata</taxon>
        <taxon>Euteleostomi</taxon>
        <taxon>Archelosauria</taxon>
        <taxon>Testudinata</taxon>
        <taxon>Testudines</taxon>
        <taxon>Cryptodira</taxon>
        <taxon>Durocryptodira</taxon>
        <taxon>Testudinoidea</taxon>
        <taxon>Testudinidae</taxon>
        <taxon>Gopherus</taxon>
    </lineage>
</organism>
<dbReference type="InterPro" id="IPR017452">
    <property type="entry name" value="GPCR_Rhodpsn_7TM"/>
</dbReference>
<reference evidence="13" key="1">
    <citation type="submission" date="2025-08" db="UniProtKB">
        <authorList>
            <consortium name="Ensembl"/>
        </authorList>
    </citation>
    <scope>IDENTIFICATION</scope>
</reference>
<evidence type="ECO:0000256" key="3">
    <source>
        <dbReference type="ARBA" id="ARBA00022692"/>
    </source>
</evidence>
<keyword evidence="7 10" id="KW-0675">Receptor</keyword>
<evidence type="ECO:0000313" key="14">
    <source>
        <dbReference type="Proteomes" id="UP000694390"/>
    </source>
</evidence>
<evidence type="ECO:0000256" key="10">
    <source>
        <dbReference type="RuleBase" id="RU000688"/>
    </source>
</evidence>
<feature type="transmembrane region" description="Helical" evidence="11">
    <location>
        <begin position="235"/>
        <end position="261"/>
    </location>
</feature>
<dbReference type="Pfam" id="PF00001">
    <property type="entry name" value="7tm_1"/>
    <property type="match status" value="1"/>
</dbReference>
<feature type="transmembrane region" description="Helical" evidence="11">
    <location>
        <begin position="94"/>
        <end position="119"/>
    </location>
</feature>
<evidence type="ECO:0000256" key="1">
    <source>
        <dbReference type="ARBA" id="ARBA00004651"/>
    </source>
</evidence>
<feature type="domain" description="G-protein coupled receptors family 1 profile" evidence="12">
    <location>
        <begin position="74"/>
        <end position="262"/>
    </location>
</feature>
<evidence type="ECO:0000256" key="8">
    <source>
        <dbReference type="ARBA" id="ARBA00023224"/>
    </source>
</evidence>
<evidence type="ECO:0000313" key="13">
    <source>
        <dbReference type="Ensembl" id="ENSGEVP00005008774.1"/>
    </source>
</evidence>
<protein>
    <submittedName>
        <fullName evidence="13">MAS1 proto-oncogene, G protein-coupled receptor</fullName>
    </submittedName>
</protein>
<reference evidence="13" key="2">
    <citation type="submission" date="2025-09" db="UniProtKB">
        <authorList>
            <consortium name="Ensembl"/>
        </authorList>
    </citation>
    <scope>IDENTIFICATION</scope>
</reference>
<evidence type="ECO:0000256" key="4">
    <source>
        <dbReference type="ARBA" id="ARBA00022989"/>
    </source>
</evidence>
<dbReference type="PRINTS" id="PR00237">
    <property type="entry name" value="GPCRRHODOPSN"/>
</dbReference>
<keyword evidence="4 11" id="KW-1133">Transmembrane helix</keyword>
<evidence type="ECO:0000256" key="6">
    <source>
        <dbReference type="ARBA" id="ARBA00023136"/>
    </source>
</evidence>